<feature type="binding site" evidence="6">
    <location>
        <position position="267"/>
    </location>
    <ligand>
        <name>FAD</name>
        <dbReference type="ChEBI" id="CHEBI:57692"/>
    </ligand>
</feature>
<dbReference type="Gramene" id="Vradi11g10400.1">
    <property type="protein sequence ID" value="Vradi11g10400.1"/>
    <property type="gene ID" value="Vradi11g10400"/>
</dbReference>
<dbReference type="InterPro" id="IPR007867">
    <property type="entry name" value="GMC_OxRtase_C"/>
</dbReference>
<reference evidence="10" key="1">
    <citation type="journal article" date="2014" name="Nat. Commun.">
        <title>Genome sequence of mungbean and insights into evolution within Vigna species.</title>
        <authorList>
            <person name="Kang Y.J."/>
            <person name="Kim S.K."/>
            <person name="Kim M.Y."/>
            <person name="Lestari P."/>
            <person name="Kim K.H."/>
            <person name="Ha B.K."/>
            <person name="Jun T.H."/>
            <person name="Hwang W.J."/>
            <person name="Lee T."/>
            <person name="Lee J."/>
            <person name="Shim S."/>
            <person name="Yoon M.Y."/>
            <person name="Jang Y.E."/>
            <person name="Han K.S."/>
            <person name="Taeprayoon P."/>
            <person name="Yoon N."/>
            <person name="Somta P."/>
            <person name="Tanya P."/>
            <person name="Kim K.S."/>
            <person name="Gwag J.G."/>
            <person name="Moon J.K."/>
            <person name="Lee Y.H."/>
            <person name="Park B.S."/>
            <person name="Bombarely A."/>
            <person name="Doyle J.J."/>
            <person name="Jackson S.A."/>
            <person name="Schafleitner R."/>
            <person name="Srinives P."/>
            <person name="Varshney R.K."/>
            <person name="Lee S.H."/>
        </authorList>
    </citation>
    <scope>NUCLEOTIDE SEQUENCE [LARGE SCALE GENOMIC DNA]</scope>
    <source>
        <strain evidence="10">cv. VC1973A</strain>
    </source>
</reference>
<keyword evidence="5 6" id="KW-0274">FAD</keyword>
<dbReference type="PANTHER" id="PTHR45968:SF19">
    <property type="entry name" value="GLUCOSE-METHANOL-CHOLINE (GMC) OXIDOREDUCTASE FAMILY PROTEIN"/>
    <property type="match status" value="1"/>
</dbReference>
<dbReference type="STRING" id="3916.A0A1S3VT66"/>
<proteinExistence type="inferred from homology"/>
<dbReference type="Pfam" id="PF05199">
    <property type="entry name" value="GMC_oxred_C"/>
    <property type="match status" value="1"/>
</dbReference>
<dbReference type="InterPro" id="IPR000172">
    <property type="entry name" value="GMC_OxRdtase_N"/>
</dbReference>
<evidence type="ECO:0000256" key="5">
    <source>
        <dbReference type="ARBA" id="ARBA00022827"/>
    </source>
</evidence>
<dbReference type="Proteomes" id="UP000087766">
    <property type="component" value="Chromosome 11"/>
</dbReference>
<dbReference type="SUPFAM" id="SSF54373">
    <property type="entry name" value="FAD-linked reductases, C-terminal domain"/>
    <property type="match status" value="1"/>
</dbReference>
<dbReference type="Gene3D" id="3.50.50.60">
    <property type="entry name" value="FAD/NAD(P)-binding domain"/>
    <property type="match status" value="1"/>
</dbReference>
<accession>A0A1S3VT66</accession>
<dbReference type="InterPro" id="IPR012132">
    <property type="entry name" value="GMC_OxRdtase"/>
</dbReference>
<dbReference type="InterPro" id="IPR051871">
    <property type="entry name" value="GMC_Oxidoreductase-Related"/>
</dbReference>
<dbReference type="GO" id="GO:0016614">
    <property type="term" value="F:oxidoreductase activity, acting on CH-OH group of donors"/>
    <property type="evidence" value="ECO:0007669"/>
    <property type="project" value="InterPro"/>
</dbReference>
<keyword evidence="8" id="KW-0472">Membrane</keyword>
<dbReference type="RefSeq" id="XP_014521377.2">
    <property type="nucleotide sequence ID" value="XM_014665891.2"/>
</dbReference>
<dbReference type="InterPro" id="IPR036188">
    <property type="entry name" value="FAD/NAD-bd_sf"/>
</dbReference>
<keyword evidence="8" id="KW-1133">Transmembrane helix</keyword>
<dbReference type="PANTHER" id="PTHR45968">
    <property type="entry name" value="OSJNBA0019K04.7 PROTEIN"/>
    <property type="match status" value="1"/>
</dbReference>
<comment type="similarity">
    <text evidence="2">Belongs to the GMC oxidoreductase family.</text>
</comment>
<evidence type="ECO:0000256" key="4">
    <source>
        <dbReference type="ARBA" id="ARBA00022729"/>
    </source>
</evidence>
<evidence type="ECO:0000256" key="7">
    <source>
        <dbReference type="PIRSR" id="PIRSR000137-3"/>
    </source>
</evidence>
<evidence type="ECO:0000256" key="2">
    <source>
        <dbReference type="ARBA" id="ARBA00010790"/>
    </source>
</evidence>
<dbReference type="AlphaFoldDB" id="A0A1S3VT66"/>
<dbReference type="KEGG" id="vra:106778012"/>
<evidence type="ECO:0000313" key="10">
    <source>
        <dbReference type="Proteomes" id="UP000087766"/>
    </source>
</evidence>
<evidence type="ECO:0000256" key="3">
    <source>
        <dbReference type="ARBA" id="ARBA00022630"/>
    </source>
</evidence>
<organism evidence="10 11">
    <name type="scientific">Vigna radiata var. radiata</name>
    <name type="common">Mung bean</name>
    <name type="synonym">Phaseolus aureus</name>
    <dbReference type="NCBI Taxonomy" id="3916"/>
    <lineage>
        <taxon>Eukaryota</taxon>
        <taxon>Viridiplantae</taxon>
        <taxon>Streptophyta</taxon>
        <taxon>Embryophyta</taxon>
        <taxon>Tracheophyta</taxon>
        <taxon>Spermatophyta</taxon>
        <taxon>Magnoliopsida</taxon>
        <taxon>eudicotyledons</taxon>
        <taxon>Gunneridae</taxon>
        <taxon>Pentapetalae</taxon>
        <taxon>rosids</taxon>
        <taxon>fabids</taxon>
        <taxon>Fabales</taxon>
        <taxon>Fabaceae</taxon>
        <taxon>Papilionoideae</taxon>
        <taxon>50 kb inversion clade</taxon>
        <taxon>NPAAA clade</taxon>
        <taxon>indigoferoid/millettioid clade</taxon>
        <taxon>Phaseoleae</taxon>
        <taxon>Vigna</taxon>
    </lineage>
</organism>
<dbReference type="SMR" id="A0A1S3VT66"/>
<evidence type="ECO:0000256" key="1">
    <source>
        <dbReference type="ARBA" id="ARBA00001974"/>
    </source>
</evidence>
<keyword evidence="7" id="KW-1015">Disulfide bond</keyword>
<feature type="disulfide bond" evidence="7">
    <location>
        <begin position="448"/>
        <end position="487"/>
    </location>
</feature>
<name>A0A1S3VT66_VIGRR</name>
<dbReference type="SUPFAM" id="SSF51905">
    <property type="entry name" value="FAD/NAD(P)-binding domain"/>
    <property type="match status" value="1"/>
</dbReference>
<reference evidence="11" key="2">
    <citation type="submission" date="2025-08" db="UniProtKB">
        <authorList>
            <consortium name="RefSeq"/>
        </authorList>
    </citation>
    <scope>IDENTIFICATION</scope>
    <source>
        <tissue evidence="11">Leaf</tissue>
    </source>
</reference>
<comment type="cofactor">
    <cofactor evidence="1 6">
        <name>FAD</name>
        <dbReference type="ChEBI" id="CHEBI:57692"/>
    </cofactor>
</comment>
<feature type="binding site" evidence="6">
    <location>
        <position position="153"/>
    </location>
    <ligand>
        <name>FAD</name>
        <dbReference type="ChEBI" id="CHEBI:57692"/>
    </ligand>
</feature>
<keyword evidence="3" id="KW-0285">Flavoprotein</keyword>
<dbReference type="PIRSF" id="PIRSF000137">
    <property type="entry name" value="Alcohol_oxidase"/>
    <property type="match status" value="1"/>
</dbReference>
<dbReference type="PROSITE" id="PS00624">
    <property type="entry name" value="GMC_OXRED_2"/>
    <property type="match status" value="1"/>
</dbReference>
<gene>
    <name evidence="11" type="primary">LOC106778012</name>
</gene>
<protein>
    <submittedName>
        <fullName evidence="11">(R)-mandelonitrile lyase-like</fullName>
    </submittedName>
</protein>
<evidence type="ECO:0000259" key="9">
    <source>
        <dbReference type="PROSITE" id="PS00624"/>
    </source>
</evidence>
<dbReference type="Gene3D" id="3.30.410.40">
    <property type="match status" value="1"/>
</dbReference>
<dbReference type="OrthoDB" id="269227at2759"/>
<evidence type="ECO:0000256" key="8">
    <source>
        <dbReference type="SAM" id="Phobius"/>
    </source>
</evidence>
<dbReference type="Pfam" id="PF00732">
    <property type="entry name" value="GMC_oxred_N"/>
    <property type="match status" value="1"/>
</dbReference>
<sequence length="572" mass="62893">MICIAHILANKINNFLTSQALAHCNMELPQINQVRRLLIAFVLFLLATLVLSFPFESPGNVRQWHMTSDVKEVAGKSYDYIIVGGGTCGCPLAATLSEKFSVLLVERGGSPYGNPLVIERRNYGIPLLETDKYMSVAQSFISQDGVGNVRGRVLGGSSAINGGFYSRASEDFVCRAGWDKKLVKEAYEWVESKVVFPPFYLSPWQSVAEFSILEAGVLPYNGFSLEHIKGTKISGSVFDEFGKRHTSADLLNAGNPKNLTVLINATVKRILFHHSSYRNETRAKGISFMQSNSTLDESHEAYIKEVQNSSSRGDVILAAGALGSPQLLMLSGIGPKEQLRRFNISLVRDIEGVGKGMQDNPCIAVLVDSKPQNRLPDPPQIAGITDDYKIIVEASILPLSFNSTRVNVAAKIAMPTSKGVLNLNNTDPRLNPSVRFNYLASENDMEECVKMTKLLDRIARSKSIAFFLGESQQEKLTSADVDLRNFCKKNVRTIYHYHGGCTVGSVVDEHYKVYGIKGLRILDGSTFSESPGTNPMATLLMLGRYQGLKILSERNAVSDSNANDSNAKNKTK</sequence>
<feature type="transmembrane region" description="Helical" evidence="8">
    <location>
        <begin position="37"/>
        <end position="55"/>
    </location>
</feature>
<keyword evidence="8" id="KW-0812">Transmembrane</keyword>
<keyword evidence="4" id="KW-0732">Signal</keyword>
<dbReference type="GeneID" id="106778012"/>
<dbReference type="GO" id="GO:0050660">
    <property type="term" value="F:flavin adenine dinucleotide binding"/>
    <property type="evidence" value="ECO:0007669"/>
    <property type="project" value="InterPro"/>
</dbReference>
<feature type="binding site" evidence="6">
    <location>
        <position position="524"/>
    </location>
    <ligand>
        <name>FAD</name>
        <dbReference type="ChEBI" id="CHEBI:57692"/>
    </ligand>
</feature>
<evidence type="ECO:0000256" key="6">
    <source>
        <dbReference type="PIRSR" id="PIRSR000137-2"/>
    </source>
</evidence>
<evidence type="ECO:0000313" key="11">
    <source>
        <dbReference type="RefSeq" id="XP_014521377.2"/>
    </source>
</evidence>
<keyword evidence="10" id="KW-1185">Reference proteome</keyword>
<feature type="domain" description="Glucose-methanol-choline oxidoreductase N-terminal" evidence="9">
    <location>
        <begin position="320"/>
        <end position="334"/>
    </location>
</feature>